<feature type="domain" description="Nucleoporin Nup133/Nup155-like N-terminal" evidence="7">
    <location>
        <begin position="92"/>
        <end position="408"/>
    </location>
</feature>
<evidence type="ECO:0000256" key="2">
    <source>
        <dbReference type="ARBA" id="ARBA00007373"/>
    </source>
</evidence>
<evidence type="ECO:0000259" key="7">
    <source>
        <dbReference type="Pfam" id="PF08801"/>
    </source>
</evidence>
<accession>A0A2H3IUR5</accession>
<evidence type="ECO:0000313" key="8">
    <source>
        <dbReference type="EMBL" id="PCH33730.1"/>
    </source>
</evidence>
<keyword evidence="4" id="KW-0539">Nucleus</keyword>
<dbReference type="Gene3D" id="1.20.120.1880">
    <property type="entry name" value="Nucleoporin, helical C-terminal domain"/>
    <property type="match status" value="1"/>
</dbReference>
<dbReference type="InterPro" id="IPR042538">
    <property type="entry name" value="Nucleoporin_Nup155_C_3"/>
</dbReference>
<evidence type="ECO:0000256" key="4">
    <source>
        <dbReference type="ARBA" id="ARBA00023242"/>
    </source>
</evidence>
<dbReference type="SUPFAM" id="SSF63829">
    <property type="entry name" value="Calcium-dependent phosphotriesterase"/>
    <property type="match status" value="1"/>
</dbReference>
<dbReference type="InterPro" id="IPR007187">
    <property type="entry name" value="Nucleoporin_Nup133/Nup155_C"/>
</dbReference>
<dbReference type="GO" id="GO:0000972">
    <property type="term" value="P:transcription-dependent tethering of RNA polymerase II gene DNA at nuclear periphery"/>
    <property type="evidence" value="ECO:0007669"/>
    <property type="project" value="TreeGrafter"/>
</dbReference>
<dbReference type="GO" id="GO:0036228">
    <property type="term" value="P:protein localization to nuclear inner membrane"/>
    <property type="evidence" value="ECO:0007669"/>
    <property type="project" value="TreeGrafter"/>
</dbReference>
<dbReference type="GO" id="GO:0044611">
    <property type="term" value="C:nuclear pore inner ring"/>
    <property type="evidence" value="ECO:0007669"/>
    <property type="project" value="TreeGrafter"/>
</dbReference>
<dbReference type="OMA" id="SWAPFQK"/>
<evidence type="ECO:0000256" key="5">
    <source>
        <dbReference type="SAM" id="MobiDB-lite"/>
    </source>
</evidence>
<feature type="compositionally biased region" description="Low complexity" evidence="5">
    <location>
        <begin position="1"/>
        <end position="28"/>
    </location>
</feature>
<reference evidence="8 9" key="1">
    <citation type="journal article" date="2012" name="Science">
        <title>The Paleozoic origin of enzymatic lignin decomposition reconstructed from 31 fungal genomes.</title>
        <authorList>
            <person name="Floudas D."/>
            <person name="Binder M."/>
            <person name="Riley R."/>
            <person name="Barry K."/>
            <person name="Blanchette R.A."/>
            <person name="Henrissat B."/>
            <person name="Martinez A.T."/>
            <person name="Otillar R."/>
            <person name="Spatafora J.W."/>
            <person name="Yadav J.S."/>
            <person name="Aerts A."/>
            <person name="Benoit I."/>
            <person name="Boyd A."/>
            <person name="Carlson A."/>
            <person name="Copeland A."/>
            <person name="Coutinho P.M."/>
            <person name="de Vries R.P."/>
            <person name="Ferreira P."/>
            <person name="Findley K."/>
            <person name="Foster B."/>
            <person name="Gaskell J."/>
            <person name="Glotzer D."/>
            <person name="Gorecki P."/>
            <person name="Heitman J."/>
            <person name="Hesse C."/>
            <person name="Hori C."/>
            <person name="Igarashi K."/>
            <person name="Jurgens J.A."/>
            <person name="Kallen N."/>
            <person name="Kersten P."/>
            <person name="Kohler A."/>
            <person name="Kuees U."/>
            <person name="Kumar T.K.A."/>
            <person name="Kuo A."/>
            <person name="LaButti K."/>
            <person name="Larrondo L.F."/>
            <person name="Lindquist E."/>
            <person name="Ling A."/>
            <person name="Lombard V."/>
            <person name="Lucas S."/>
            <person name="Lundell T."/>
            <person name="Martin R."/>
            <person name="McLaughlin D.J."/>
            <person name="Morgenstern I."/>
            <person name="Morin E."/>
            <person name="Murat C."/>
            <person name="Nagy L.G."/>
            <person name="Nolan M."/>
            <person name="Ohm R.A."/>
            <person name="Patyshakuliyeva A."/>
            <person name="Rokas A."/>
            <person name="Ruiz-Duenas F.J."/>
            <person name="Sabat G."/>
            <person name="Salamov A."/>
            <person name="Samejima M."/>
            <person name="Schmutz J."/>
            <person name="Slot J.C."/>
            <person name="St John F."/>
            <person name="Stenlid J."/>
            <person name="Sun H."/>
            <person name="Sun S."/>
            <person name="Syed K."/>
            <person name="Tsang A."/>
            <person name="Wiebenga A."/>
            <person name="Young D."/>
            <person name="Pisabarro A."/>
            <person name="Eastwood D.C."/>
            <person name="Martin F."/>
            <person name="Cullen D."/>
            <person name="Grigoriev I.V."/>
            <person name="Hibbett D.S."/>
        </authorList>
    </citation>
    <scope>NUCLEOTIDE SEQUENCE [LARGE SCALE GENOMIC DNA]</scope>
    <source>
        <strain evidence="8 9">MD-104</strain>
    </source>
</reference>
<feature type="region of interest" description="Disordered" evidence="5">
    <location>
        <begin position="1"/>
        <end position="34"/>
    </location>
</feature>
<gene>
    <name evidence="8" type="ORF">WOLCODRAFT_129939</name>
</gene>
<evidence type="ECO:0000259" key="6">
    <source>
        <dbReference type="Pfam" id="PF03177"/>
    </source>
</evidence>
<dbReference type="Gene3D" id="1.20.58.1780">
    <property type="match status" value="1"/>
</dbReference>
<dbReference type="InterPro" id="IPR042533">
    <property type="entry name" value="Nucleoporin_Nup155_C_1"/>
</dbReference>
<keyword evidence="9" id="KW-1185">Reference proteome</keyword>
<dbReference type="EMBL" id="KB467831">
    <property type="protein sequence ID" value="PCH33730.1"/>
    <property type="molecule type" value="Genomic_DNA"/>
</dbReference>
<evidence type="ECO:0000256" key="3">
    <source>
        <dbReference type="ARBA" id="ARBA00022448"/>
    </source>
</evidence>
<comment type="subcellular location">
    <subcellularLocation>
        <location evidence="1">Nucleus</location>
    </subcellularLocation>
</comment>
<dbReference type="PANTHER" id="PTHR10350">
    <property type="entry name" value="NUCLEAR PORE COMPLEX PROTEIN NUP155"/>
    <property type="match status" value="1"/>
</dbReference>
<dbReference type="InterPro" id="IPR042537">
    <property type="entry name" value="Nucleoporin_Nup155_C_2"/>
</dbReference>
<name>A0A2H3IUR5_WOLCO</name>
<sequence length="1362" mass="151206">MASVIAFAPSSSAPASNPAASRQRQAASTSKPAPVLDLPALQGASRVLLEQLNRDAQSVPELNDFLSNPNVPSSVAYNVSPDDFRVPFQKGKLISIPNALFQHYSSTNVSSHMGLLPEIERVWITVDHDLFLWDYVEGQDTVTYSEQTEIITHVALVKPQTEVFVDEITYLLVICTPINVQIIGTSATPVKGPNNQVHKAIQLYATDLSVATDVEMTSVVCTHDGRIFMCGVQDGCLYEFHYQAKEGWFGKRVQLINHSVGGFQSFLPRLTTTKLDDRIISVVADHSRKCFYTLTEKNIISTYRAEGDKTIQNVQTMSNLFKQAQDRAKSPVVSPQNFQIISIHVVNSSDSRTGIQLMAITSNGVRLYFAPSPTVGPSYGFSGASSSGSTRPLQLVHVRLPPPDLIHPDELSNPHRPAAHRYGLPQTQDPVQLRTHTVTGLDVSCYDAGLTIAAQLGDTQGTDYVLCMSPDLPRIASFGQVHGPPQSQPGAPYPVPSYGAAPGTTRPPLTEQATMLAIPGRTWAVAPVPRPSAAGSAVPPGTPTPVVINELANQVVEPARQFMILTNVGLTFVAKRRALDCLRDAIQEFQVESNAQPLIGFRDSFGRDQTCAMLLAIASGNTFLDLNEQSSLGGISTISPELASVAKQAFYDFGERPMWSERVNYGTGGDTGTAIFSGRREGFALYIARLVRPFWKAKFTRPGPTGLQELNVPDEVLITIQKNLMALKELLDTNPHLFHSAPGDHTGARSAATTDQEAWKAEQTSVAHLLALLYRTIEAISFILLLSDHQLGELIKNCEPDIQQVLSTITFEELVTDQKGVNAARALIGIVINRQIGQQISVDTISEVLQQRCGSFCSTDDVMLYKAKELVRKAAETRNTTERQNWLGESLGLFMKGARNLDIEKLRGICGDYQHLAYPKGAISLALCCANAYDPDGQGRAYWYAGRPANDPRAQFLERRMNCYDLVLHSLEVFEKQSHDAMQTGGHSIITYGWVRDTAYELAFQSTDEIFHSTFYDSLINRGMADRLLKVRPPYLEAHLRREPVSAENLEFLWQFYVRIGSSLEAAKVLSTLAESTDFDFDLPRRLEYLTLAVSNAKSNPVTASNKRETAIAYLTELEDKLAVAQVQLELYNTLAPLHKEGEARKKIDILRKGFLSITELYQEYAEPFDLPVIKLLILHVSEFRDGNVVRPIWKKIFEDAIGDAHDQPKVAADRIVTKVVPLGQRFYPSESAFPPRYIATLLQSFSINHKGEVPHGWAPRILIQCGVPYPEAWDIFNDMYEAQVPPFNEQANVQATSSDIAVLLNDWVEEAKRPQSTVARDDFPVYRIDKAVEKYLKELEAPRRETRSIYENIKRQLPRHW</sequence>
<evidence type="ECO:0000256" key="1">
    <source>
        <dbReference type="ARBA" id="ARBA00004123"/>
    </source>
</evidence>
<dbReference type="OrthoDB" id="338970at2759"/>
<dbReference type="Gene3D" id="1.25.40.440">
    <property type="entry name" value="Nucleoporin, helical domain, central subdomain"/>
    <property type="match status" value="1"/>
</dbReference>
<dbReference type="Gene3D" id="1.25.40.450">
    <property type="entry name" value="Nucleoporin, helical domain, N-terminal subdomain"/>
    <property type="match status" value="1"/>
</dbReference>
<dbReference type="GO" id="GO:0006405">
    <property type="term" value="P:RNA export from nucleus"/>
    <property type="evidence" value="ECO:0007669"/>
    <property type="project" value="TreeGrafter"/>
</dbReference>
<evidence type="ECO:0000313" key="9">
    <source>
        <dbReference type="Proteomes" id="UP000218811"/>
    </source>
</evidence>
<dbReference type="PANTHER" id="PTHR10350:SF6">
    <property type="entry name" value="NUCLEAR PORE COMPLEX PROTEIN NUP155"/>
    <property type="match status" value="1"/>
</dbReference>
<dbReference type="Pfam" id="PF03177">
    <property type="entry name" value="Nucleoporin_C"/>
    <property type="match status" value="1"/>
</dbReference>
<dbReference type="InterPro" id="IPR014908">
    <property type="entry name" value="Nucleoporin_Nup133/Nup155_N"/>
</dbReference>
<dbReference type="Pfam" id="PF08801">
    <property type="entry name" value="Nucleoporin_N"/>
    <property type="match status" value="1"/>
</dbReference>
<dbReference type="STRING" id="742152.A0A2H3IUR5"/>
<dbReference type="Proteomes" id="UP000218811">
    <property type="component" value="Unassembled WGS sequence"/>
</dbReference>
<dbReference type="GO" id="GO:0017056">
    <property type="term" value="F:structural constituent of nuclear pore"/>
    <property type="evidence" value="ECO:0007669"/>
    <property type="project" value="InterPro"/>
</dbReference>
<keyword evidence="3" id="KW-0813">Transport</keyword>
<protein>
    <submittedName>
        <fullName evidence="8">Nucleoporin</fullName>
    </submittedName>
</protein>
<comment type="similarity">
    <text evidence="2">Belongs to the non-repetitive/WGA-negative nucleoporin family.</text>
</comment>
<proteinExistence type="inferred from homology"/>
<dbReference type="GO" id="GO:0006606">
    <property type="term" value="P:protein import into nucleus"/>
    <property type="evidence" value="ECO:0007669"/>
    <property type="project" value="TreeGrafter"/>
</dbReference>
<dbReference type="InterPro" id="IPR004870">
    <property type="entry name" value="Nucleoporin_Nup155"/>
</dbReference>
<feature type="domain" description="Nucleoporin Nup133/Nup155-like C-terminal" evidence="6">
    <location>
        <begin position="677"/>
        <end position="1341"/>
    </location>
</feature>
<organism evidence="8 9">
    <name type="scientific">Wolfiporia cocos (strain MD-104)</name>
    <name type="common">Brown rot fungus</name>
    <dbReference type="NCBI Taxonomy" id="742152"/>
    <lineage>
        <taxon>Eukaryota</taxon>
        <taxon>Fungi</taxon>
        <taxon>Dikarya</taxon>
        <taxon>Basidiomycota</taxon>
        <taxon>Agaricomycotina</taxon>
        <taxon>Agaricomycetes</taxon>
        <taxon>Polyporales</taxon>
        <taxon>Phaeolaceae</taxon>
        <taxon>Wolfiporia</taxon>
    </lineage>
</organism>